<accession>A0A2H0N7C4</accession>
<gene>
    <name evidence="1" type="ORF">COV59_02320</name>
</gene>
<proteinExistence type="predicted"/>
<organism evidence="1 2">
    <name type="scientific">Candidatus Magasanikbacteria bacterium CG11_big_fil_rev_8_21_14_0_20_39_34</name>
    <dbReference type="NCBI Taxonomy" id="1974653"/>
    <lineage>
        <taxon>Bacteria</taxon>
        <taxon>Candidatus Magasanikiibacteriota</taxon>
    </lineage>
</organism>
<evidence type="ECO:0000313" key="1">
    <source>
        <dbReference type="EMBL" id="PIR03996.1"/>
    </source>
</evidence>
<evidence type="ECO:0008006" key="3">
    <source>
        <dbReference type="Google" id="ProtNLM"/>
    </source>
</evidence>
<protein>
    <recommendedName>
        <fullName evidence="3">N-end rule aminoacyl transferase C-terminal domain-containing protein</fullName>
    </recommendedName>
</protein>
<dbReference type="EMBL" id="PCWN01000007">
    <property type="protein sequence ID" value="PIR03996.1"/>
    <property type="molecule type" value="Genomic_DNA"/>
</dbReference>
<dbReference type="AlphaFoldDB" id="A0A2H0N7C4"/>
<reference evidence="1 2" key="1">
    <citation type="submission" date="2017-09" db="EMBL/GenBank/DDBJ databases">
        <title>Depth-based differentiation of microbial function through sediment-hosted aquifers and enrichment of novel symbionts in the deep terrestrial subsurface.</title>
        <authorList>
            <person name="Probst A.J."/>
            <person name="Ladd B."/>
            <person name="Jarett J.K."/>
            <person name="Geller-Mcgrath D.E."/>
            <person name="Sieber C.M."/>
            <person name="Emerson J.B."/>
            <person name="Anantharaman K."/>
            <person name="Thomas B.C."/>
            <person name="Malmstrom R."/>
            <person name="Stieglmeier M."/>
            <person name="Klingl A."/>
            <person name="Woyke T."/>
            <person name="Ryan C.M."/>
            <person name="Banfield J.F."/>
        </authorList>
    </citation>
    <scope>NUCLEOTIDE SEQUENCE [LARGE SCALE GENOMIC DNA]</scope>
    <source>
        <strain evidence="1">CG11_big_fil_rev_8_21_14_0_20_39_34</strain>
    </source>
</reference>
<dbReference type="InterPro" id="IPR016181">
    <property type="entry name" value="Acyl_CoA_acyltransferase"/>
</dbReference>
<name>A0A2H0N7C4_9BACT</name>
<evidence type="ECO:0000313" key="2">
    <source>
        <dbReference type="Proteomes" id="UP000229600"/>
    </source>
</evidence>
<comment type="caution">
    <text evidence="1">The sequence shown here is derived from an EMBL/GenBank/DDBJ whole genome shotgun (WGS) entry which is preliminary data.</text>
</comment>
<dbReference type="Proteomes" id="UP000229600">
    <property type="component" value="Unassembled WGS sequence"/>
</dbReference>
<dbReference type="SUPFAM" id="SSF55729">
    <property type="entry name" value="Acyl-CoA N-acyltransferases (Nat)"/>
    <property type="match status" value="1"/>
</dbReference>
<sequence length="217" mass="25695">MAYLFWKQTALEDFSDHTIEKYYHNGYVFTRKGKGMMDQTRSVRIDLEAFELSSENKRILRKTEEFQMKLEDLPFTEYHWSIGKMAKDFYDTKFGEKTFSANKVKELFTNPEQNNFNCVFVYSIAASNVGYCIARKTKNILHYSYPFYNLSDEMNPNTGMGMMVRALTYAKEQGKKYFYLGSAQRPGDIYKMQFKGFEWFDGNTWQTDLTQLKNILK</sequence>